<feature type="region of interest" description="Disordered" evidence="1">
    <location>
        <begin position="35"/>
        <end position="58"/>
    </location>
</feature>
<dbReference type="AlphaFoldDB" id="A0ABC8V530"/>
<reference evidence="3 4" key="1">
    <citation type="submission" date="2024-02" db="EMBL/GenBank/DDBJ databases">
        <authorList>
            <person name="Vignale AGUSTIN F."/>
            <person name="Sosa J E."/>
            <person name="Modenutti C."/>
        </authorList>
    </citation>
    <scope>NUCLEOTIDE SEQUENCE [LARGE SCALE GENOMIC DNA]</scope>
</reference>
<accession>A0ABC8V530</accession>
<evidence type="ECO:0000313" key="3">
    <source>
        <dbReference type="EMBL" id="CAK9188441.1"/>
    </source>
</evidence>
<name>A0ABC8V530_9AQUA</name>
<proteinExistence type="predicted"/>
<organism evidence="3 4">
    <name type="scientific">Ilex paraguariensis</name>
    <name type="common">yerba mate</name>
    <dbReference type="NCBI Taxonomy" id="185542"/>
    <lineage>
        <taxon>Eukaryota</taxon>
        <taxon>Viridiplantae</taxon>
        <taxon>Streptophyta</taxon>
        <taxon>Embryophyta</taxon>
        <taxon>Tracheophyta</taxon>
        <taxon>Spermatophyta</taxon>
        <taxon>Magnoliopsida</taxon>
        <taxon>eudicotyledons</taxon>
        <taxon>Gunneridae</taxon>
        <taxon>Pentapetalae</taxon>
        <taxon>asterids</taxon>
        <taxon>campanulids</taxon>
        <taxon>Aquifoliales</taxon>
        <taxon>Aquifoliaceae</taxon>
        <taxon>Ilex</taxon>
    </lineage>
</organism>
<protein>
    <recommendedName>
        <fullName evidence="2">NAC domain-containing protein</fullName>
    </recommendedName>
</protein>
<dbReference type="InterPro" id="IPR003441">
    <property type="entry name" value="NAC-dom"/>
</dbReference>
<evidence type="ECO:0000259" key="2">
    <source>
        <dbReference type="PROSITE" id="PS51005"/>
    </source>
</evidence>
<sequence length="133" mass="15150">MHEYRVSGPPRIRKNVNDMKLDDFVLCRLYKKVENTNKNKQENEKGDVAGQPQSLLENPHINKSDLVGMNFHYNSVGDSNRLVSPYCGNVEPPLPNGLPENHQFMDVSPSGVRPICYMPPIFPTESFYEVELS</sequence>
<dbReference type="EMBL" id="CAUOFW020010468">
    <property type="protein sequence ID" value="CAK9188441.1"/>
    <property type="molecule type" value="Genomic_DNA"/>
</dbReference>
<evidence type="ECO:0000256" key="1">
    <source>
        <dbReference type="SAM" id="MobiDB-lite"/>
    </source>
</evidence>
<feature type="compositionally biased region" description="Basic and acidic residues" evidence="1">
    <location>
        <begin position="35"/>
        <end position="47"/>
    </location>
</feature>
<dbReference type="Proteomes" id="UP001642360">
    <property type="component" value="Unassembled WGS sequence"/>
</dbReference>
<comment type="caution">
    <text evidence="3">The sequence shown here is derived from an EMBL/GenBank/DDBJ whole genome shotgun (WGS) entry which is preliminary data.</text>
</comment>
<feature type="domain" description="NAC" evidence="2">
    <location>
        <begin position="1"/>
        <end position="32"/>
    </location>
</feature>
<evidence type="ECO:0000313" key="4">
    <source>
        <dbReference type="Proteomes" id="UP001642360"/>
    </source>
</evidence>
<gene>
    <name evidence="3" type="ORF">ILEXP_LOCUS59125</name>
</gene>
<dbReference type="PROSITE" id="PS51005">
    <property type="entry name" value="NAC"/>
    <property type="match status" value="1"/>
</dbReference>
<keyword evidence="4" id="KW-1185">Reference proteome</keyword>